<dbReference type="SMART" id="SM00580">
    <property type="entry name" value="PUG"/>
    <property type="match status" value="1"/>
</dbReference>
<dbReference type="InterPro" id="IPR038357">
    <property type="entry name" value="KEN_sf"/>
</dbReference>
<keyword evidence="15" id="KW-0472">Membrane</keyword>
<evidence type="ECO:0000313" key="24">
    <source>
        <dbReference type="Proteomes" id="UP001212841"/>
    </source>
</evidence>
<dbReference type="PANTHER" id="PTHR13954">
    <property type="entry name" value="IRE1-RELATED"/>
    <property type="match status" value="1"/>
</dbReference>
<feature type="region of interest" description="Disordered" evidence="19">
    <location>
        <begin position="863"/>
        <end position="894"/>
    </location>
</feature>
<keyword evidence="9" id="KW-0547">Nucleotide-binding</keyword>
<name>A0AAD5SBX3_9FUNG</name>
<evidence type="ECO:0000256" key="3">
    <source>
        <dbReference type="ARBA" id="ARBA00012513"/>
    </source>
</evidence>
<evidence type="ECO:0000256" key="20">
    <source>
        <dbReference type="SAM" id="SignalP"/>
    </source>
</evidence>
<keyword evidence="24" id="KW-1185">Reference proteome</keyword>
<dbReference type="CDD" id="cd10422">
    <property type="entry name" value="RNase_Ire1"/>
    <property type="match status" value="1"/>
</dbReference>
<keyword evidence="10 23" id="KW-0418">Kinase</keyword>
<dbReference type="InterPro" id="IPR010513">
    <property type="entry name" value="KEN_dom"/>
</dbReference>
<keyword evidence="4" id="KW-0723">Serine/threonine-protein kinase</keyword>
<evidence type="ECO:0000256" key="6">
    <source>
        <dbReference type="ARBA" id="ARBA00022692"/>
    </source>
</evidence>
<evidence type="ECO:0000256" key="15">
    <source>
        <dbReference type="ARBA" id="ARBA00023136"/>
    </source>
</evidence>
<dbReference type="InterPro" id="IPR000719">
    <property type="entry name" value="Prot_kinase_dom"/>
</dbReference>
<dbReference type="Pfam" id="PF06479">
    <property type="entry name" value="Ribonuc_2-5A"/>
    <property type="match status" value="1"/>
</dbReference>
<dbReference type="GO" id="GO:0004521">
    <property type="term" value="F:RNA endonuclease activity"/>
    <property type="evidence" value="ECO:0007669"/>
    <property type="project" value="InterPro"/>
</dbReference>
<dbReference type="GO" id="GO:0004674">
    <property type="term" value="F:protein serine/threonine kinase activity"/>
    <property type="evidence" value="ECO:0007669"/>
    <property type="project" value="UniProtKB-KW"/>
</dbReference>
<feature type="signal peptide" evidence="20">
    <location>
        <begin position="1"/>
        <end position="22"/>
    </location>
</feature>
<dbReference type="InterPro" id="IPR015943">
    <property type="entry name" value="WD40/YVTN_repeat-like_dom_sf"/>
</dbReference>
<evidence type="ECO:0000256" key="7">
    <source>
        <dbReference type="ARBA" id="ARBA00022723"/>
    </source>
</evidence>
<dbReference type="GO" id="GO:0046872">
    <property type="term" value="F:metal ion binding"/>
    <property type="evidence" value="ECO:0007669"/>
    <property type="project" value="UniProtKB-KW"/>
</dbReference>
<dbReference type="PROSITE" id="PS00108">
    <property type="entry name" value="PROTEIN_KINASE_ST"/>
    <property type="match status" value="1"/>
</dbReference>
<evidence type="ECO:0000256" key="2">
    <source>
        <dbReference type="ARBA" id="ARBA00004479"/>
    </source>
</evidence>
<dbReference type="Proteomes" id="UP001212841">
    <property type="component" value="Unassembled WGS sequence"/>
</dbReference>
<keyword evidence="13" id="KW-0460">Magnesium</keyword>
<dbReference type="AlphaFoldDB" id="A0AAD5SBX3"/>
<comment type="catalytic activity">
    <reaction evidence="18">
        <text>L-seryl-[protein] + ATP = O-phospho-L-seryl-[protein] + ADP + H(+)</text>
        <dbReference type="Rhea" id="RHEA:17989"/>
        <dbReference type="Rhea" id="RHEA-COMP:9863"/>
        <dbReference type="Rhea" id="RHEA-COMP:11604"/>
        <dbReference type="ChEBI" id="CHEBI:15378"/>
        <dbReference type="ChEBI" id="CHEBI:29999"/>
        <dbReference type="ChEBI" id="CHEBI:30616"/>
        <dbReference type="ChEBI" id="CHEBI:83421"/>
        <dbReference type="ChEBI" id="CHEBI:456216"/>
        <dbReference type="EC" id="2.7.11.1"/>
    </reaction>
    <physiologicalReaction direction="left-to-right" evidence="18">
        <dbReference type="Rhea" id="RHEA:17990"/>
    </physiologicalReaction>
</comment>
<dbReference type="InterPro" id="IPR045133">
    <property type="entry name" value="IRE1/2-like"/>
</dbReference>
<feature type="compositionally biased region" description="Basic residues" evidence="19">
    <location>
        <begin position="605"/>
        <end position="616"/>
    </location>
</feature>
<dbReference type="Gene3D" id="1.20.1440.180">
    <property type="entry name" value="KEN domain"/>
    <property type="match status" value="1"/>
</dbReference>
<feature type="region of interest" description="Disordered" evidence="19">
    <location>
        <begin position="567"/>
        <end position="632"/>
    </location>
</feature>
<evidence type="ECO:0000256" key="1">
    <source>
        <dbReference type="ARBA" id="ARBA00001946"/>
    </source>
</evidence>
<comment type="subcellular location">
    <subcellularLocation>
        <location evidence="2">Membrane</location>
        <topology evidence="2">Single-pass type I membrane protein</topology>
    </subcellularLocation>
</comment>
<evidence type="ECO:0000256" key="10">
    <source>
        <dbReference type="ARBA" id="ARBA00022777"/>
    </source>
</evidence>
<dbReference type="PANTHER" id="PTHR13954:SF6">
    <property type="entry name" value="NON-SPECIFIC SERINE_THREONINE PROTEIN KINASE"/>
    <property type="match status" value="1"/>
</dbReference>
<evidence type="ECO:0000313" key="23">
    <source>
        <dbReference type="EMBL" id="KAJ3050630.1"/>
    </source>
</evidence>
<dbReference type="GO" id="GO:0016787">
    <property type="term" value="F:hydrolase activity"/>
    <property type="evidence" value="ECO:0007669"/>
    <property type="project" value="UniProtKB-KW"/>
</dbReference>
<keyword evidence="11" id="KW-0378">Hydrolase</keyword>
<dbReference type="InterPro" id="IPR011047">
    <property type="entry name" value="Quinoprotein_ADH-like_sf"/>
</dbReference>
<dbReference type="Pfam" id="PF00069">
    <property type="entry name" value="Pkinase"/>
    <property type="match status" value="2"/>
</dbReference>
<comment type="catalytic activity">
    <reaction evidence="17">
        <text>L-threonyl-[protein] + ATP = O-phospho-L-threonyl-[protein] + ADP + H(+)</text>
        <dbReference type="Rhea" id="RHEA:46608"/>
        <dbReference type="Rhea" id="RHEA-COMP:11060"/>
        <dbReference type="Rhea" id="RHEA-COMP:11605"/>
        <dbReference type="ChEBI" id="CHEBI:15378"/>
        <dbReference type="ChEBI" id="CHEBI:30013"/>
        <dbReference type="ChEBI" id="CHEBI:30616"/>
        <dbReference type="ChEBI" id="CHEBI:61977"/>
        <dbReference type="ChEBI" id="CHEBI:456216"/>
        <dbReference type="EC" id="2.7.11.1"/>
    </reaction>
    <physiologicalReaction direction="left-to-right" evidence="17">
        <dbReference type="Rhea" id="RHEA:46609"/>
    </physiologicalReaction>
</comment>
<dbReference type="FunFam" id="1.10.510.10:FF:000572">
    <property type="entry name" value="Serine/threonine-protein kinase/endoribonuclease IRE1"/>
    <property type="match status" value="1"/>
</dbReference>
<dbReference type="PROSITE" id="PS51392">
    <property type="entry name" value="KEN"/>
    <property type="match status" value="1"/>
</dbReference>
<dbReference type="FunFam" id="3.30.200.20:FF:000077">
    <property type="entry name" value="Putative Serine/threonine-protein kinase/endoribonuclease IRE1"/>
    <property type="match status" value="1"/>
</dbReference>
<comment type="caution">
    <text evidence="23">The sequence shown here is derived from an EMBL/GenBank/DDBJ whole genome shotgun (WGS) entry which is preliminary data.</text>
</comment>
<dbReference type="SUPFAM" id="SSF56112">
    <property type="entry name" value="Protein kinase-like (PK-like)"/>
    <property type="match status" value="1"/>
</dbReference>
<feature type="region of interest" description="Disordered" evidence="19">
    <location>
        <begin position="493"/>
        <end position="515"/>
    </location>
</feature>
<dbReference type="Gene3D" id="3.30.200.20">
    <property type="entry name" value="Phosphorylase Kinase, domain 1"/>
    <property type="match status" value="1"/>
</dbReference>
<evidence type="ECO:0000256" key="19">
    <source>
        <dbReference type="SAM" id="MobiDB-lite"/>
    </source>
</evidence>
<feature type="compositionally biased region" description="Basic and acidic residues" evidence="19">
    <location>
        <begin position="386"/>
        <end position="402"/>
    </location>
</feature>
<dbReference type="EMBL" id="JADGJD010000491">
    <property type="protein sequence ID" value="KAJ3050630.1"/>
    <property type="molecule type" value="Genomic_DNA"/>
</dbReference>
<evidence type="ECO:0000256" key="8">
    <source>
        <dbReference type="ARBA" id="ARBA00022729"/>
    </source>
</evidence>
<dbReference type="GO" id="GO:0036498">
    <property type="term" value="P:IRE1-mediated unfolded protein response"/>
    <property type="evidence" value="ECO:0007669"/>
    <property type="project" value="TreeGrafter"/>
</dbReference>
<keyword evidence="16" id="KW-0325">Glycoprotein</keyword>
<proteinExistence type="predicted"/>
<keyword evidence="6" id="KW-0812">Transmembrane</keyword>
<dbReference type="FunFam" id="1.20.1440.180:FF:000002">
    <property type="entry name" value="Serine/threonine-protein kinase/endoribonuclease IRE1"/>
    <property type="match status" value="1"/>
</dbReference>
<keyword evidence="12" id="KW-0067">ATP-binding</keyword>
<evidence type="ECO:0000256" key="16">
    <source>
        <dbReference type="ARBA" id="ARBA00023180"/>
    </source>
</evidence>
<evidence type="ECO:0000256" key="17">
    <source>
        <dbReference type="ARBA" id="ARBA00048659"/>
    </source>
</evidence>
<protein>
    <recommendedName>
        <fullName evidence="3">non-specific serine/threonine protein kinase</fullName>
        <ecNumber evidence="3">2.7.11.1</ecNumber>
    </recommendedName>
</protein>
<gene>
    <name evidence="23" type="primary">IRE1</name>
    <name evidence="23" type="ORF">HK097_008383</name>
</gene>
<evidence type="ECO:0000256" key="5">
    <source>
        <dbReference type="ARBA" id="ARBA00022679"/>
    </source>
</evidence>
<dbReference type="GO" id="GO:0006397">
    <property type="term" value="P:mRNA processing"/>
    <property type="evidence" value="ECO:0007669"/>
    <property type="project" value="InterPro"/>
</dbReference>
<keyword evidence="5" id="KW-0808">Transferase</keyword>
<evidence type="ECO:0000256" key="11">
    <source>
        <dbReference type="ARBA" id="ARBA00022801"/>
    </source>
</evidence>
<dbReference type="EC" id="2.7.11.1" evidence="3"/>
<evidence type="ECO:0000259" key="21">
    <source>
        <dbReference type="PROSITE" id="PS50011"/>
    </source>
</evidence>
<keyword evidence="14" id="KW-1133">Transmembrane helix</keyword>
<evidence type="ECO:0000256" key="14">
    <source>
        <dbReference type="ARBA" id="ARBA00022989"/>
    </source>
</evidence>
<feature type="compositionally biased region" description="Basic and acidic residues" evidence="19">
    <location>
        <begin position="493"/>
        <end position="507"/>
    </location>
</feature>
<dbReference type="GO" id="GO:0005524">
    <property type="term" value="F:ATP binding"/>
    <property type="evidence" value="ECO:0007669"/>
    <property type="project" value="UniProtKB-KW"/>
</dbReference>
<feature type="compositionally biased region" description="Low complexity" evidence="19">
    <location>
        <begin position="590"/>
        <end position="599"/>
    </location>
</feature>
<evidence type="ECO:0000256" key="13">
    <source>
        <dbReference type="ARBA" id="ARBA00022842"/>
    </source>
</evidence>
<evidence type="ECO:0000256" key="9">
    <source>
        <dbReference type="ARBA" id="ARBA00022741"/>
    </source>
</evidence>
<reference evidence="23" key="1">
    <citation type="submission" date="2020-05" db="EMBL/GenBank/DDBJ databases">
        <title>Phylogenomic resolution of chytrid fungi.</title>
        <authorList>
            <person name="Stajich J.E."/>
            <person name="Amses K."/>
            <person name="Simmons R."/>
            <person name="Seto K."/>
            <person name="Myers J."/>
            <person name="Bonds A."/>
            <person name="Quandt C.A."/>
            <person name="Barry K."/>
            <person name="Liu P."/>
            <person name="Grigoriev I."/>
            <person name="Longcore J.E."/>
            <person name="James T.Y."/>
        </authorList>
    </citation>
    <scope>NUCLEOTIDE SEQUENCE</scope>
    <source>
        <strain evidence="23">JEL0318</strain>
    </source>
</reference>
<dbReference type="InterPro" id="IPR011009">
    <property type="entry name" value="Kinase-like_dom_sf"/>
</dbReference>
<dbReference type="Gene3D" id="1.10.510.10">
    <property type="entry name" value="Transferase(Phosphotransferase) domain 1"/>
    <property type="match status" value="1"/>
</dbReference>
<feature type="region of interest" description="Disordered" evidence="19">
    <location>
        <begin position="376"/>
        <end position="402"/>
    </location>
</feature>
<dbReference type="SMART" id="SM00220">
    <property type="entry name" value="S_TKc"/>
    <property type="match status" value="1"/>
</dbReference>
<dbReference type="GO" id="GO:1990604">
    <property type="term" value="C:IRE1-TRAF2-ASK1 complex"/>
    <property type="evidence" value="ECO:0007669"/>
    <property type="project" value="TreeGrafter"/>
</dbReference>
<dbReference type="GO" id="GO:0070059">
    <property type="term" value="P:intrinsic apoptotic signaling pathway in response to endoplasmic reticulum stress"/>
    <property type="evidence" value="ECO:0007669"/>
    <property type="project" value="TreeGrafter"/>
</dbReference>
<evidence type="ECO:0000256" key="4">
    <source>
        <dbReference type="ARBA" id="ARBA00022527"/>
    </source>
</evidence>
<dbReference type="PROSITE" id="PS50011">
    <property type="entry name" value="PROTEIN_KINASE_DOM"/>
    <property type="match status" value="1"/>
</dbReference>
<evidence type="ECO:0000256" key="12">
    <source>
        <dbReference type="ARBA" id="ARBA00022840"/>
    </source>
</evidence>
<evidence type="ECO:0000256" key="18">
    <source>
        <dbReference type="ARBA" id="ARBA00048977"/>
    </source>
</evidence>
<keyword evidence="8 20" id="KW-0732">Signal</keyword>
<dbReference type="CDD" id="cd13982">
    <property type="entry name" value="STKc_IRE1"/>
    <property type="match status" value="1"/>
</dbReference>
<organism evidence="23 24">
    <name type="scientific">Rhizophlyctis rosea</name>
    <dbReference type="NCBI Taxonomy" id="64517"/>
    <lineage>
        <taxon>Eukaryota</taxon>
        <taxon>Fungi</taxon>
        <taxon>Fungi incertae sedis</taxon>
        <taxon>Chytridiomycota</taxon>
        <taxon>Chytridiomycota incertae sedis</taxon>
        <taxon>Chytridiomycetes</taxon>
        <taxon>Rhizophlyctidales</taxon>
        <taxon>Rhizophlyctidaceae</taxon>
        <taxon>Rhizophlyctis</taxon>
    </lineage>
</organism>
<comment type="cofactor">
    <cofactor evidence="1">
        <name>Mg(2+)</name>
        <dbReference type="ChEBI" id="CHEBI:18420"/>
    </cofactor>
</comment>
<feature type="chain" id="PRO_5042282348" description="non-specific serine/threonine protein kinase" evidence="20">
    <location>
        <begin position="23"/>
        <end position="1120"/>
    </location>
</feature>
<feature type="domain" description="KEN" evidence="22">
    <location>
        <begin position="983"/>
        <end position="1115"/>
    </location>
</feature>
<sequence>MRGLVLQFLLCLLPFLFGFAVGRSTVGPASAWATPTTKLPSKHSTVDPSNDVVHDRGSVRDLVRVKQSSTGPLSDILLVTTLDGTLHAVDISTGGVLWSKQDSWGPLVKVLSPKDLANRKGGHNGVGGSLPDPSSQFALGGMSTSAPEDDNGLFLVEPIGDGDLYYMESGSSGVLRKLPFPIKKIVDGSSPVISPKLVSTKKIEERVLALDPFTGEIILVFGEGDEMADEHLVGVDAIHVRRTQYTLSMQEKATGRVRWNITYAEYDVIQNDVLLDFDSFEDRFLTNKGEYTILADRFGALSVQSVDSWTQQMKFPSPVSSAFHVSYGPHGPILSKAYPPAKGELETFPNGVAPVNIRHIDGVDYVFSNNYPRLESMPDSGMDTSTQKDHKPETRETISGDGCWKDGKLMDCPTYAIQPVTTAIPPLLRGSPTPIATPIDPPPSAPRLQEGSKGGESYITGQYVLTGVSLCALMVFCWRWLVGRKAFMVKEEEREKLPVTDPGREVGNDVTAGNVTPGEEVKSLVLDVREAPVAVPEVSESEATEPASQQVIDIDGAAVASVSPAKEVSISAPPPLESAVPALRTPPPSEASSATATETPAKETPKRKRNRNKNKKEKGPSVKIVEPEPQVDDKVVDGKENVEGGDPAAGDAVAVFEEVVEEVAPARVSALGHVGLRALKVTETILGYGSHGTVVYKGSFEGRDVAVKRLLLDFYDVADHEVRILQDSDDHPNVVRYFCKERSEGFMYIALELCPASLADVIEKTNSELCNGLRIAMRPPQVLHQIIAGIHHLHQLKIVHRDIKPHNILVSNPKSKKSTHPRILISDFGLGKRLADDQSSFHNTHMTAGGTVGWRAPECMLFPSSNPSTSESDRSDPPSWVALNSGSSEEASKPLGPKITKAIDIFSAGCVFYYVLTGGGHPFGDRFVREMNIMKGNFRLDRLDSLGEEGVEAKDLIRRMIAKDPKKRPDASTVLMHPYFWTPSQRLAFLQDASDRFEIEERDPPSPLLKVLERSAAKVVGPDWYRRIDRMLLDNLGKYRKYDGGSIRDLLRALRNKKHHYQDLPEDVKRALGTLPEGFLTYFTSRFPLLLLHIYYIVADGKLRHEPMFQPYFRHPESIY</sequence>
<dbReference type="GO" id="GO:0051082">
    <property type="term" value="F:unfolded protein binding"/>
    <property type="evidence" value="ECO:0007669"/>
    <property type="project" value="TreeGrafter"/>
</dbReference>
<accession>A0AAD5SBX3</accession>
<dbReference type="Gene3D" id="2.130.10.10">
    <property type="entry name" value="YVTN repeat-like/Quinoprotein amine dehydrogenase"/>
    <property type="match status" value="1"/>
</dbReference>
<feature type="domain" description="Protein kinase" evidence="21">
    <location>
        <begin position="680"/>
        <end position="980"/>
    </location>
</feature>
<dbReference type="SUPFAM" id="SSF50998">
    <property type="entry name" value="Quinoprotein alcohol dehydrogenase-like"/>
    <property type="match status" value="1"/>
</dbReference>
<evidence type="ECO:0000259" key="22">
    <source>
        <dbReference type="PROSITE" id="PS51392"/>
    </source>
</evidence>
<keyword evidence="7" id="KW-0479">Metal-binding</keyword>
<dbReference type="InterPro" id="IPR008271">
    <property type="entry name" value="Ser/Thr_kinase_AS"/>
</dbReference>